<feature type="region of interest" description="Disordered" evidence="1">
    <location>
        <begin position="49"/>
        <end position="68"/>
    </location>
</feature>
<evidence type="ECO:0000256" key="1">
    <source>
        <dbReference type="SAM" id="MobiDB-lite"/>
    </source>
</evidence>
<dbReference type="RefSeq" id="WP_197960239.1">
    <property type="nucleotide sequence ID" value="NZ_JACCHP010000008.1"/>
</dbReference>
<evidence type="ECO:0008006" key="4">
    <source>
        <dbReference type="Google" id="ProtNLM"/>
    </source>
</evidence>
<organism evidence="2 3">
    <name type="scientific">Bradyrhizobium agreste</name>
    <dbReference type="NCBI Taxonomy" id="2751811"/>
    <lineage>
        <taxon>Bacteria</taxon>
        <taxon>Pseudomonadati</taxon>
        <taxon>Pseudomonadota</taxon>
        <taxon>Alphaproteobacteria</taxon>
        <taxon>Hyphomicrobiales</taxon>
        <taxon>Nitrobacteraceae</taxon>
        <taxon>Bradyrhizobium</taxon>
    </lineage>
</organism>
<name>A0ABS0PQ03_9BRAD</name>
<protein>
    <recommendedName>
        <fullName evidence="4">Transposase</fullName>
    </recommendedName>
</protein>
<keyword evidence="3" id="KW-1185">Reference proteome</keyword>
<accession>A0ABS0PQ03</accession>
<dbReference type="Proteomes" id="UP000807370">
    <property type="component" value="Unassembled WGS sequence"/>
</dbReference>
<reference evidence="2 3" key="1">
    <citation type="submission" date="2020-07" db="EMBL/GenBank/DDBJ databases">
        <title>Bradyrhizobium diversity isolated from nodules of indigenous legumes of Western Australia.</title>
        <authorList>
            <person name="Klepa M.S."/>
        </authorList>
    </citation>
    <scope>NUCLEOTIDE SEQUENCE [LARGE SCALE GENOMIC DNA]</scope>
    <source>
        <strain evidence="2 3">CNPSo 4010</strain>
    </source>
</reference>
<sequence>MNNHLGSSHRRTPSVMTDEQHELERCKQEIERLKQLVVRLSEIALRNLVKSPQSGRNAPGCLSEPPKS</sequence>
<feature type="region of interest" description="Disordered" evidence="1">
    <location>
        <begin position="1"/>
        <end position="22"/>
    </location>
</feature>
<evidence type="ECO:0000313" key="3">
    <source>
        <dbReference type="Proteomes" id="UP000807370"/>
    </source>
</evidence>
<dbReference type="EMBL" id="JACCHP010000008">
    <property type="protein sequence ID" value="MBH5398972.1"/>
    <property type="molecule type" value="Genomic_DNA"/>
</dbReference>
<evidence type="ECO:0000313" key="2">
    <source>
        <dbReference type="EMBL" id="MBH5398972.1"/>
    </source>
</evidence>
<proteinExistence type="predicted"/>
<gene>
    <name evidence="2" type="ORF">HZZ13_14425</name>
</gene>
<comment type="caution">
    <text evidence="2">The sequence shown here is derived from an EMBL/GenBank/DDBJ whole genome shotgun (WGS) entry which is preliminary data.</text>
</comment>